<accession>A0ACB8APE4</accession>
<sequence>MQFSLTFIALLATLTVGVCALPSGYKRDIEAAHSSGAVDYEIATFEKRAKHFDVLQTDAPIYMTFRRNTPGYIDEAEKPGETDAPGYYADEKKREVSSSPIDTPIYYDDYGKRASEAIHPGGVEYLLDVDAA</sequence>
<protein>
    <submittedName>
        <fullName evidence="1">Uncharacterized protein</fullName>
    </submittedName>
</protein>
<reference evidence="1" key="1">
    <citation type="journal article" date="2021" name="New Phytol.">
        <title>Evolutionary innovations through gain and loss of genes in the ectomycorrhizal Boletales.</title>
        <authorList>
            <person name="Wu G."/>
            <person name="Miyauchi S."/>
            <person name="Morin E."/>
            <person name="Kuo A."/>
            <person name="Drula E."/>
            <person name="Varga T."/>
            <person name="Kohler A."/>
            <person name="Feng B."/>
            <person name="Cao Y."/>
            <person name="Lipzen A."/>
            <person name="Daum C."/>
            <person name="Hundley H."/>
            <person name="Pangilinan J."/>
            <person name="Johnson J."/>
            <person name="Barry K."/>
            <person name="LaButti K."/>
            <person name="Ng V."/>
            <person name="Ahrendt S."/>
            <person name="Min B."/>
            <person name="Choi I.G."/>
            <person name="Park H."/>
            <person name="Plett J.M."/>
            <person name="Magnuson J."/>
            <person name="Spatafora J.W."/>
            <person name="Nagy L.G."/>
            <person name="Henrissat B."/>
            <person name="Grigoriev I.V."/>
            <person name="Yang Z.L."/>
            <person name="Xu J."/>
            <person name="Martin F.M."/>
        </authorList>
    </citation>
    <scope>NUCLEOTIDE SEQUENCE</scope>
    <source>
        <strain evidence="1">ATCC 28755</strain>
    </source>
</reference>
<name>A0ACB8APE4_9AGAM</name>
<evidence type="ECO:0000313" key="2">
    <source>
        <dbReference type="Proteomes" id="UP000790377"/>
    </source>
</evidence>
<evidence type="ECO:0000313" key="1">
    <source>
        <dbReference type="EMBL" id="KAH7915142.1"/>
    </source>
</evidence>
<gene>
    <name evidence="1" type="ORF">BJ138DRAFT_1109961</name>
</gene>
<comment type="caution">
    <text evidence="1">The sequence shown here is derived from an EMBL/GenBank/DDBJ whole genome shotgun (WGS) entry which is preliminary data.</text>
</comment>
<keyword evidence="2" id="KW-1185">Reference proteome</keyword>
<dbReference type="EMBL" id="MU267604">
    <property type="protein sequence ID" value="KAH7915142.1"/>
    <property type="molecule type" value="Genomic_DNA"/>
</dbReference>
<organism evidence="1 2">
    <name type="scientific">Hygrophoropsis aurantiaca</name>
    <dbReference type="NCBI Taxonomy" id="72124"/>
    <lineage>
        <taxon>Eukaryota</taxon>
        <taxon>Fungi</taxon>
        <taxon>Dikarya</taxon>
        <taxon>Basidiomycota</taxon>
        <taxon>Agaricomycotina</taxon>
        <taxon>Agaricomycetes</taxon>
        <taxon>Agaricomycetidae</taxon>
        <taxon>Boletales</taxon>
        <taxon>Coniophorineae</taxon>
        <taxon>Hygrophoropsidaceae</taxon>
        <taxon>Hygrophoropsis</taxon>
    </lineage>
</organism>
<dbReference type="Proteomes" id="UP000790377">
    <property type="component" value="Unassembled WGS sequence"/>
</dbReference>
<proteinExistence type="predicted"/>